<accession>A0ABU6JVM3</accession>
<name>A0ABU6JVM3_9GAMM</name>
<evidence type="ECO:0000313" key="10">
    <source>
        <dbReference type="EMBL" id="MEC5344844.1"/>
    </source>
</evidence>
<dbReference type="SUPFAM" id="SSF117143">
    <property type="entry name" value="Flagellar hook protein flgE"/>
    <property type="match status" value="1"/>
</dbReference>
<evidence type="ECO:0000256" key="3">
    <source>
        <dbReference type="ARBA" id="ARBA00023143"/>
    </source>
</evidence>
<reference evidence="10 11" key="1">
    <citation type="journal article" date="2017" name="Int. J. Syst. Evol. Microbiol.">
        <title>Brenneria populi subsp. brevivirga subsp. nov. isolated from symptomatic bark of Populus x euramericana canker, and description of Brenneria populi subsp. populi subsp. nov.</title>
        <authorList>
            <person name="Zheng M.H."/>
            <person name="Piao C.G."/>
            <person name="Xue H."/>
            <person name="Guo M.W."/>
            <person name="Li Y."/>
        </authorList>
    </citation>
    <scope>NUCLEOTIDE SEQUENCE [LARGE SCALE GENOMIC DNA]</scope>
    <source>
        <strain evidence="10 11">D9-5</strain>
    </source>
</reference>
<comment type="similarity">
    <text evidence="2 6">Belongs to the flagella basal body rod proteins family.</text>
</comment>
<evidence type="ECO:0000256" key="4">
    <source>
        <dbReference type="ARBA" id="ARBA00038560"/>
    </source>
</evidence>
<keyword evidence="10" id="KW-0966">Cell projection</keyword>
<dbReference type="EMBL" id="JAYWTM010000029">
    <property type="protein sequence ID" value="MEC5344844.1"/>
    <property type="molecule type" value="Genomic_DNA"/>
</dbReference>
<keyword evidence="3 6" id="KW-0975">Bacterial flagellum</keyword>
<proteinExistence type="inferred from homology"/>
<keyword evidence="11" id="KW-1185">Reference proteome</keyword>
<dbReference type="RefSeq" id="WP_327619599.1">
    <property type="nucleotide sequence ID" value="NZ_JAYWTM010000029.1"/>
</dbReference>
<dbReference type="NCBIfam" id="TIGR03506">
    <property type="entry name" value="FlgEFG_subfam"/>
    <property type="match status" value="1"/>
</dbReference>
<dbReference type="Pfam" id="PF06429">
    <property type="entry name" value="Flg_bbr_C"/>
    <property type="match status" value="1"/>
</dbReference>
<dbReference type="InterPro" id="IPR053967">
    <property type="entry name" value="LlgE_F_G-like_D1"/>
</dbReference>
<feature type="domain" description="Flagellar basal-body/hook protein C-terminal" evidence="8">
    <location>
        <begin position="202"/>
        <end position="247"/>
    </location>
</feature>
<dbReference type="NCBIfam" id="NF009280">
    <property type="entry name" value="PRK12640.1"/>
    <property type="match status" value="1"/>
</dbReference>
<dbReference type="Pfam" id="PF22692">
    <property type="entry name" value="LlgE_F_G_D1"/>
    <property type="match status" value="1"/>
</dbReference>
<dbReference type="InterPro" id="IPR001444">
    <property type="entry name" value="Flag_bb_rod_N"/>
</dbReference>
<evidence type="ECO:0000256" key="6">
    <source>
        <dbReference type="RuleBase" id="RU362116"/>
    </source>
</evidence>
<dbReference type="InterPro" id="IPR010930">
    <property type="entry name" value="Flg_bb/hook_C_dom"/>
</dbReference>
<keyword evidence="10" id="KW-0282">Flagellum</keyword>
<dbReference type="PANTHER" id="PTHR30435">
    <property type="entry name" value="FLAGELLAR PROTEIN"/>
    <property type="match status" value="1"/>
</dbReference>
<evidence type="ECO:0000256" key="2">
    <source>
        <dbReference type="ARBA" id="ARBA00009677"/>
    </source>
</evidence>
<dbReference type="Pfam" id="PF00460">
    <property type="entry name" value="Flg_bb_rod"/>
    <property type="match status" value="1"/>
</dbReference>
<dbReference type="InterPro" id="IPR037925">
    <property type="entry name" value="FlgE/F/G-like"/>
</dbReference>
<evidence type="ECO:0000259" key="9">
    <source>
        <dbReference type="Pfam" id="PF22692"/>
    </source>
</evidence>
<keyword evidence="10" id="KW-0969">Cilium</keyword>
<sequence>MDHAIYTAMGAASQTLEQQAITANNLANSSTPGFRAQIAAMRAVPVEGPSLATRTLVVASTPGADTTQGPLNYTSRSLDVAVQGEGWLAVQLPDGGEAYTRNGAIQVNADGQMQIQGYPVVGDGGPLEVPVNASISIAADGTVSSLGNGDDPNTIGPVGRLKLISATDQQLVRGDDGLFHAAATADQAAGAVLPQDDAVQVMSGVLEGSNVNTAQTLVDMINNSRRFEMQMKVISNADDNAQSANQLLSIS</sequence>
<gene>
    <name evidence="10" type="ORF">VSX58_19805</name>
</gene>
<comment type="subunit">
    <text evidence="4 6">The basal body constitutes a major portion of the flagellar organelle and consists of five rings (E,L,P,S, and M) mounted on a central rod. The rod consists of about 26 subunits of FlgG in the distal portion, and FlgB, FlgC and FlgF are thought to build up the proximal portion of the rod with about 6 subunits each.</text>
</comment>
<dbReference type="InterPro" id="IPR019776">
    <property type="entry name" value="Flagellar_basal_body_rod_CS"/>
</dbReference>
<protein>
    <recommendedName>
        <fullName evidence="5 6">Flagellar basal-body rod protein FlgF</fullName>
    </recommendedName>
</protein>
<dbReference type="InterPro" id="IPR020013">
    <property type="entry name" value="Flagellar_FlgE/F/G"/>
</dbReference>
<feature type="domain" description="Flagellar hook protein FlgE/F/G-like D1" evidence="9">
    <location>
        <begin position="81"/>
        <end position="144"/>
    </location>
</feature>
<dbReference type="PROSITE" id="PS00588">
    <property type="entry name" value="FLAGELLA_BB_ROD"/>
    <property type="match status" value="1"/>
</dbReference>
<comment type="caution">
    <text evidence="10">The sequence shown here is derived from an EMBL/GenBank/DDBJ whole genome shotgun (WGS) entry which is preliminary data.</text>
</comment>
<organism evidence="10 11">
    <name type="scientific">Brenneria populi</name>
    <dbReference type="NCBI Taxonomy" id="1505588"/>
    <lineage>
        <taxon>Bacteria</taxon>
        <taxon>Pseudomonadati</taxon>
        <taxon>Pseudomonadota</taxon>
        <taxon>Gammaproteobacteria</taxon>
        <taxon>Enterobacterales</taxon>
        <taxon>Pectobacteriaceae</taxon>
        <taxon>Brenneria</taxon>
    </lineage>
</organism>
<comment type="subcellular location">
    <subcellularLocation>
        <location evidence="1 6">Bacterial flagellum basal body</location>
    </subcellularLocation>
</comment>
<evidence type="ECO:0000259" key="7">
    <source>
        <dbReference type="Pfam" id="PF00460"/>
    </source>
</evidence>
<feature type="domain" description="Flagellar basal body rod protein N-terminal" evidence="7">
    <location>
        <begin position="5"/>
        <end position="35"/>
    </location>
</feature>
<evidence type="ECO:0000259" key="8">
    <source>
        <dbReference type="Pfam" id="PF06429"/>
    </source>
</evidence>
<dbReference type="PANTHER" id="PTHR30435:SF18">
    <property type="entry name" value="FLAGELLAR BASAL-BODY ROD PROTEIN FLGF"/>
    <property type="match status" value="1"/>
</dbReference>
<evidence type="ECO:0000313" key="11">
    <source>
        <dbReference type="Proteomes" id="UP001309705"/>
    </source>
</evidence>
<evidence type="ECO:0000256" key="1">
    <source>
        <dbReference type="ARBA" id="ARBA00004117"/>
    </source>
</evidence>
<evidence type="ECO:0000256" key="5">
    <source>
        <dbReference type="ARBA" id="ARBA00040228"/>
    </source>
</evidence>
<dbReference type="Proteomes" id="UP001309705">
    <property type="component" value="Unassembled WGS sequence"/>
</dbReference>